<evidence type="ECO:0000313" key="2">
    <source>
        <dbReference type="EMBL" id="CAV18996.1"/>
    </source>
</evidence>
<dbReference type="HOGENOM" id="CLU_1219298_0_0_6"/>
<dbReference type="eggNOG" id="ENOG5031N77">
    <property type="taxonomic scope" value="Bacteria"/>
</dbReference>
<protein>
    <submittedName>
        <fullName evidence="2">Uncharacterized protein</fullName>
    </submittedName>
</protein>
<gene>
    <name evidence="2" type="ordered locus">VS_1812</name>
</gene>
<organism evidence="2 3">
    <name type="scientific">Vibrio atlanticus (strain LGP32)</name>
    <name type="common">Vibrio splendidus (strain Mel32)</name>
    <dbReference type="NCBI Taxonomy" id="575788"/>
    <lineage>
        <taxon>Bacteria</taxon>
        <taxon>Pseudomonadati</taxon>
        <taxon>Pseudomonadota</taxon>
        <taxon>Gammaproteobacteria</taxon>
        <taxon>Vibrionales</taxon>
        <taxon>Vibrionaceae</taxon>
        <taxon>Vibrio</taxon>
    </lineage>
</organism>
<accession>B7VPP6</accession>
<feature type="signal peptide" evidence="1">
    <location>
        <begin position="1"/>
        <end position="22"/>
    </location>
</feature>
<dbReference type="KEGG" id="vsp:VS_1812"/>
<evidence type="ECO:0000313" key="3">
    <source>
        <dbReference type="Proteomes" id="UP000009100"/>
    </source>
</evidence>
<keyword evidence="1" id="KW-0732">Signal</keyword>
<evidence type="ECO:0000256" key="1">
    <source>
        <dbReference type="SAM" id="SignalP"/>
    </source>
</evidence>
<dbReference type="EMBL" id="FM954972">
    <property type="protein sequence ID" value="CAV18996.1"/>
    <property type="molecule type" value="Genomic_DNA"/>
</dbReference>
<proteinExistence type="predicted"/>
<reference evidence="2 3" key="1">
    <citation type="submission" date="2009-02" db="EMBL/GenBank/DDBJ databases">
        <title>Vibrio splendidus str. LGP32 complete genome.</title>
        <authorList>
            <person name="Mazel D."/>
            <person name="Le Roux F."/>
        </authorList>
    </citation>
    <scope>NUCLEOTIDE SEQUENCE [LARGE SCALE GENOMIC DNA]</scope>
    <source>
        <strain evidence="2 3">LGP32</strain>
    </source>
</reference>
<name>B7VPP6_VIBA3</name>
<dbReference type="Proteomes" id="UP000009100">
    <property type="component" value="Chromosome 1"/>
</dbReference>
<dbReference type="AlphaFoldDB" id="B7VPP6"/>
<sequence length="236" mass="26462">MRLKCAKLNFCMLALLTTNAAASEIDVDLNKLSNVSEIGTDTLSIASEFIGYELNDGKYRYARDVDLNGLDWVFLYGEHQRKDKPNSALIGDVNVIGELRQVSNSETKNAIGNRYYWQGGDSTDYNQELAFSGLLVGTSGFSFDVQPGKGGRFSVELYTHNWLSSADVTACVKKQCITIKNDISFHMTSVKNTIVFESQSPDDIVEITYTRQHRQFDFEARQGYHAIEAIQLIEAQ</sequence>
<feature type="chain" id="PRO_5002865528" evidence="1">
    <location>
        <begin position="23"/>
        <end position="236"/>
    </location>
</feature>